<evidence type="ECO:0000313" key="1">
    <source>
        <dbReference type="EMBL" id="RJF99088.1"/>
    </source>
</evidence>
<gene>
    <name evidence="1" type="ORF">D3871_11605</name>
</gene>
<dbReference type="RefSeq" id="WP_119769033.1">
    <property type="nucleotide sequence ID" value="NZ_QYUO01000001.1"/>
</dbReference>
<name>A0A3A3FWR7_9BURK</name>
<evidence type="ECO:0000313" key="2">
    <source>
        <dbReference type="Proteomes" id="UP000265955"/>
    </source>
</evidence>
<dbReference type="OrthoDB" id="9804786at2"/>
<organism evidence="1 2">
    <name type="scientific">Noviherbaspirillum saxi</name>
    <dbReference type="NCBI Taxonomy" id="2320863"/>
    <lineage>
        <taxon>Bacteria</taxon>
        <taxon>Pseudomonadati</taxon>
        <taxon>Pseudomonadota</taxon>
        <taxon>Betaproteobacteria</taxon>
        <taxon>Burkholderiales</taxon>
        <taxon>Oxalobacteraceae</taxon>
        <taxon>Noviherbaspirillum</taxon>
    </lineage>
</organism>
<keyword evidence="1" id="KW-0436">Ligase</keyword>
<dbReference type="InterPro" id="IPR006336">
    <property type="entry name" value="GCS2"/>
</dbReference>
<comment type="caution">
    <text evidence="1">The sequence shown here is derived from an EMBL/GenBank/DDBJ whole genome shotgun (WGS) entry which is preliminary data.</text>
</comment>
<dbReference type="AlphaFoldDB" id="A0A3A3FWR7"/>
<dbReference type="GO" id="GO:0004357">
    <property type="term" value="F:glutamate-cysteine ligase activity"/>
    <property type="evidence" value="ECO:0007669"/>
    <property type="project" value="InterPro"/>
</dbReference>
<keyword evidence="2" id="KW-1185">Reference proteome</keyword>
<dbReference type="SUPFAM" id="SSF55931">
    <property type="entry name" value="Glutamine synthetase/guanido kinase"/>
    <property type="match status" value="1"/>
</dbReference>
<dbReference type="Pfam" id="PF04107">
    <property type="entry name" value="GCS2"/>
    <property type="match status" value="1"/>
</dbReference>
<accession>A0A3A3FWR7</accession>
<proteinExistence type="predicted"/>
<dbReference type="PANTHER" id="PTHR36510:SF1">
    <property type="entry name" value="GLUTAMATE--CYSTEINE LIGASE 2-RELATED"/>
    <property type="match status" value="1"/>
</dbReference>
<sequence>MSDEEDEPPLLHAFMGYGIELEYMIVDRARLSVLPLADVLLRESPGGEGNEVRRGRMGWSNELVMHVIEIKNLRPSVSLSMLPDVFQAEVREINRLLEPRGARLMPGAMHPWMDPRSETQLWPHDNEDIYRAYDRIFDSKSHGWANLQSMHVNLPFAGDDEFARLHAAVRLVLPILPALAASSPIADGKPTGFADYRMHVYSSNADAIPSIAGMIVPETVTSKRAYEQRILAPMYKDIAPYDTDGVLKHEWLNSRGAIARFERNAIEIRVLDTQECPRADLAIAAVTVDAIRRLYRAGGPDLAEQQEMSTAALAAILQACIRDAEQTVIDNPAYLRLFAYPGHRCTTGELWDHLVGLMLAEDVSHAELSRVPLQAILQHGPLARRIVRALGTGAARKARAIRDVYEQLCDCLQEGKMFLP</sequence>
<dbReference type="GO" id="GO:0042398">
    <property type="term" value="P:modified amino acid biosynthetic process"/>
    <property type="evidence" value="ECO:0007669"/>
    <property type="project" value="InterPro"/>
</dbReference>
<dbReference type="EMBL" id="QYUO01000001">
    <property type="protein sequence ID" value="RJF99088.1"/>
    <property type="molecule type" value="Genomic_DNA"/>
</dbReference>
<reference evidence="2" key="1">
    <citation type="submission" date="2018-09" db="EMBL/GenBank/DDBJ databases">
        <authorList>
            <person name="Zhu H."/>
        </authorList>
    </citation>
    <scope>NUCLEOTIDE SEQUENCE [LARGE SCALE GENOMIC DNA]</scope>
    <source>
        <strain evidence="2">K1R23-30</strain>
    </source>
</reference>
<dbReference type="InterPro" id="IPR014746">
    <property type="entry name" value="Gln_synth/guanido_kin_cat_dom"/>
</dbReference>
<dbReference type="Proteomes" id="UP000265955">
    <property type="component" value="Unassembled WGS sequence"/>
</dbReference>
<dbReference type="Gene3D" id="3.30.590.20">
    <property type="match status" value="1"/>
</dbReference>
<dbReference type="InterPro" id="IPR050141">
    <property type="entry name" value="GCL_type2/YbdK_subfam"/>
</dbReference>
<protein>
    <submittedName>
        <fullName evidence="1">Glutamate--cysteine ligase</fullName>
    </submittedName>
</protein>
<dbReference type="PANTHER" id="PTHR36510">
    <property type="entry name" value="GLUTAMATE--CYSTEINE LIGASE 2-RELATED"/>
    <property type="match status" value="1"/>
</dbReference>